<organism evidence="3">
    <name type="scientific">Cryptosporidium canis</name>
    <dbReference type="NCBI Taxonomy" id="195482"/>
    <lineage>
        <taxon>Eukaryota</taxon>
        <taxon>Sar</taxon>
        <taxon>Alveolata</taxon>
        <taxon>Apicomplexa</taxon>
        <taxon>Conoidasida</taxon>
        <taxon>Coccidia</taxon>
        <taxon>Eucoccidiorida</taxon>
        <taxon>Eimeriorina</taxon>
        <taxon>Cryptosporidiidae</taxon>
        <taxon>Cryptosporidium</taxon>
    </lineage>
</organism>
<dbReference type="Gene3D" id="2.100.10.30">
    <property type="entry name" value="Jacalin-like lectin domain"/>
    <property type="match status" value="2"/>
</dbReference>
<protein>
    <submittedName>
        <fullName evidence="3">Signal peptide-containing protein</fullName>
    </submittedName>
</protein>
<evidence type="ECO:0000256" key="1">
    <source>
        <dbReference type="SAM" id="MobiDB-lite"/>
    </source>
</evidence>
<accession>A0A9D5DIA0</accession>
<reference evidence="3" key="1">
    <citation type="submission" date="2022-10" db="EMBL/GenBank/DDBJ databases">
        <title>Adaptive evolution leads to modifications in subtelomeric GC content in a zoonotic Cryptosporidium species.</title>
        <authorList>
            <person name="Li J."/>
            <person name="Feng Y."/>
            <person name="Xiao L."/>
        </authorList>
    </citation>
    <scope>NUCLEOTIDE SEQUENCE</scope>
    <source>
        <strain evidence="3">33844</strain>
    </source>
</reference>
<keyword evidence="2" id="KW-0732">Signal</keyword>
<proteinExistence type="predicted"/>
<dbReference type="InterPro" id="IPR036404">
    <property type="entry name" value="Jacalin-like_lectin_dom_sf"/>
</dbReference>
<name>A0A9D5DIA0_9CRYT</name>
<gene>
    <name evidence="3" type="ORF">OJ253_722</name>
</gene>
<dbReference type="Proteomes" id="UP001067231">
    <property type="component" value="Unassembled WGS sequence"/>
</dbReference>
<comment type="caution">
    <text evidence="3">The sequence shown here is derived from an EMBL/GenBank/DDBJ whole genome shotgun (WGS) entry which is preliminary data.</text>
</comment>
<feature type="chain" id="PRO_5039467438" evidence="2">
    <location>
        <begin position="19"/>
        <end position="1430"/>
    </location>
</feature>
<evidence type="ECO:0000313" key="3">
    <source>
        <dbReference type="EMBL" id="KAJ1611921.1"/>
    </source>
</evidence>
<dbReference type="EMBL" id="JAPCXC010000010">
    <property type="protein sequence ID" value="KAJ1611921.1"/>
    <property type="molecule type" value="Genomic_DNA"/>
</dbReference>
<feature type="signal peptide" evidence="2">
    <location>
        <begin position="1"/>
        <end position="18"/>
    </location>
</feature>
<sequence length="1430" mass="160300">MKVLSLTFLVVLLGGGWDNGGVTRVESLMGPGKRYQERERVPSNLPPAREEAPVFDRYLYSYPVDYGHYFFTKINDSGYWDHIKGKDKQIPMECWQWDHISNSWVWGPLRREDGSSLLPLNPELEAPRAYVGPTRIYGPIQVDDLPIPRVLDILCKPYESLIGIRAWFPNPDSRGRKDLRGIQFLCSSALDTRRRGGSRSSTWSKIMGNVGPNLKKYTVLTRPEDPFVKIRVFVETLNPVKHQSQRELVIPTYQGPRLVYMDNQEEALDKGPIYLIRRMTLRTKNNHLSYLGKAGGSLPSVVEEAPEGHELSGFRILISGYPRGKWRGTDFSTLAYRNSMSLGFLFSRTEDILSRPQVIYGRRGYDFQDIKCDGKITGIQGFFMGNRGLVGIKVECDRVWQDVVLGITEGTDYKALVGSMISAVTLHLSPEKFIQSLVIFSTTGRQQKLGDDWVTPAIRSSRSEGGGRRRILQGVFAELDKTGAISGIGFHWKLPPRAGEAGDREDFGNLEASESSFQGGSYDHSGDSAPMKEIVPRSSFYGRVAKDCPIEDTRCPTGVPLTGVRLIMRKGESHPKPFKMYLVSLAIQCGDEFFKPIGNPNLIEKDKKRTYDILVHEEDPIVDFRVYLGDLGLPHLFDIRFKHDMMSSYELYGFRVAMMIRSDRIGAIAPLYRAATPIDLPPITAKDISIRLFGAVRPESDPDVVVLETSCPTGIPITAIRMWFVRKTEGEKVFSRLVGLRIRCGSKWRRTKLGSSLGDRFEAEVEPGDFFSRSFVENQSEKPFYVSGVMLVTLENRKSAFGETGTEIMKRLASGDVETEIYGFIGQETAEGLVSIGFLERKASFKEYPTFSDLEVAPYQISASDIQGNSGDSLDEEERLSGGGIINFRPGEEWFGRRGLSGSHSEETFCAPGSRLTGLLVHSSTKIPHSIIGLTLICDGQPQNPVGSTLGDIARYEIPLNEPIEKVEVVLNSEDRSLSRLKLFNRSHMKKKMGKLHDRYLSGFDVEIRKGTIVALSAIYTNFGDSGPPPKVRTLPGTKQAGAGVAPLTDRNTPWGHANSEGVVSTGDEYSCEEGTRLTQVTMAYKKDPVDQRYELIGLRIACDEEEYEQVGAWEVSDDDTMVVEETFGLREKEFVIAIGGTRLDRTHSIGKLYFETNLLRQFGEWQHYYVEAKSRGDGLYGFELLFEKTGDYTTPIAMLLPLFRPAVGSKESAGEKKYVSPFELPGTAPETSEEENDREIRGMLSSPTLTTDWMGLDVGNLEMDGIWCKTSRLKLDGKMTWDDWKNSRMTGLRVYNDGDHIKGIALQCGNSWLEEANLGLVGPNFHFDEISDCLESDADYIETVEVAIDARGIPAGFKVLSHVKRQKKVLINKDSMVTWQSNAPESGNYYASGVHVEYDPDSNIIFRIRIVYRPIATTQDPEENIGFIF</sequence>
<dbReference type="OrthoDB" id="337023at2759"/>
<feature type="region of interest" description="Disordered" evidence="1">
    <location>
        <begin position="1221"/>
        <end position="1240"/>
    </location>
</feature>
<evidence type="ECO:0000256" key="2">
    <source>
        <dbReference type="SAM" id="SignalP"/>
    </source>
</evidence>